<evidence type="ECO:0000313" key="2">
    <source>
        <dbReference type="EMBL" id="SEA64720.1"/>
    </source>
</evidence>
<dbReference type="InterPro" id="IPR011051">
    <property type="entry name" value="RmlC_Cupin_sf"/>
</dbReference>
<protein>
    <submittedName>
        <fullName evidence="2">Cupin domain protein</fullName>
    </submittedName>
</protein>
<dbReference type="AlphaFoldDB" id="A0A1H4CWK9"/>
<feature type="domain" description="ChrR-like cupin" evidence="1">
    <location>
        <begin position="12"/>
        <end position="110"/>
    </location>
</feature>
<reference evidence="2 3" key="1">
    <citation type="submission" date="2016-10" db="EMBL/GenBank/DDBJ databases">
        <authorList>
            <person name="de Groot N.N."/>
        </authorList>
    </citation>
    <scope>NUCLEOTIDE SEQUENCE [LARGE SCALE GENOMIC DNA]</scope>
    <source>
        <strain evidence="2 3">Vu-144</strain>
    </source>
</reference>
<dbReference type="RefSeq" id="WP_244519020.1">
    <property type="nucleotide sequence ID" value="NZ_FNQY01000038.1"/>
</dbReference>
<dbReference type="InterPro" id="IPR014710">
    <property type="entry name" value="RmlC-like_jellyroll"/>
</dbReference>
<evidence type="ECO:0000313" key="3">
    <source>
        <dbReference type="Proteomes" id="UP000199041"/>
    </source>
</evidence>
<evidence type="ECO:0000259" key="1">
    <source>
        <dbReference type="Pfam" id="PF12973"/>
    </source>
</evidence>
<keyword evidence="3" id="KW-1185">Reference proteome</keyword>
<dbReference type="Pfam" id="PF12973">
    <property type="entry name" value="Cupin_7"/>
    <property type="match status" value="1"/>
</dbReference>
<proteinExistence type="predicted"/>
<dbReference type="SUPFAM" id="SSF51182">
    <property type="entry name" value="RmlC-like cupins"/>
    <property type="match status" value="1"/>
</dbReference>
<sequence>MKNQMSTDIQDYITRSSLADWEPLIEQGTHYIGVFVKSLRFDQTQQRSTTILLKFEPGSSYPYHNHPAGEELFVLSGSVTIETALLQAGDYLYTPPSFKHEVSSVSGCNLLLVVPEEVEKIPR</sequence>
<organism evidence="2 3">
    <name type="scientific">Arachidicoccus rhizosphaerae</name>
    <dbReference type="NCBI Taxonomy" id="551991"/>
    <lineage>
        <taxon>Bacteria</taxon>
        <taxon>Pseudomonadati</taxon>
        <taxon>Bacteroidota</taxon>
        <taxon>Chitinophagia</taxon>
        <taxon>Chitinophagales</taxon>
        <taxon>Chitinophagaceae</taxon>
        <taxon>Arachidicoccus</taxon>
    </lineage>
</organism>
<accession>A0A1H4CWK9</accession>
<dbReference type="EMBL" id="FNQY01000038">
    <property type="protein sequence ID" value="SEA64720.1"/>
    <property type="molecule type" value="Genomic_DNA"/>
</dbReference>
<dbReference type="STRING" id="551991.SAMN05192529_13815"/>
<dbReference type="InterPro" id="IPR025979">
    <property type="entry name" value="ChrR-like_cupin_dom"/>
</dbReference>
<name>A0A1H4CWK9_9BACT</name>
<dbReference type="Gene3D" id="2.60.120.10">
    <property type="entry name" value="Jelly Rolls"/>
    <property type="match status" value="1"/>
</dbReference>
<gene>
    <name evidence="2" type="ORF">SAMN05192529_13815</name>
</gene>
<dbReference type="Proteomes" id="UP000199041">
    <property type="component" value="Unassembled WGS sequence"/>
</dbReference>